<reference evidence="2" key="1">
    <citation type="submission" date="2023-02" db="EMBL/GenBank/DDBJ databases">
        <title>Genome of toxic invasive species Heracleum sosnowskyi carries increased number of genes despite the absence of recent whole-genome duplications.</title>
        <authorList>
            <person name="Schelkunov M."/>
            <person name="Shtratnikova V."/>
            <person name="Makarenko M."/>
            <person name="Klepikova A."/>
            <person name="Omelchenko D."/>
            <person name="Novikova G."/>
            <person name="Obukhova E."/>
            <person name="Bogdanov V."/>
            <person name="Penin A."/>
            <person name="Logacheva M."/>
        </authorList>
    </citation>
    <scope>NUCLEOTIDE SEQUENCE</scope>
    <source>
        <strain evidence="2">Hsosn_3</strain>
        <tissue evidence="2">Leaf</tissue>
    </source>
</reference>
<evidence type="ECO:0000256" key="1">
    <source>
        <dbReference type="SAM" id="MobiDB-lite"/>
    </source>
</evidence>
<dbReference type="Proteomes" id="UP001237642">
    <property type="component" value="Unassembled WGS sequence"/>
</dbReference>
<sequence>MYKASEKGLEMEGAGVGHNDNKENINPATFSVYQHNSPSTFQPSATMKNKSKLLKSRKPLSDITHLFDSCQTAPCPVSLPASTFIATKTSKPVQPTELKQKTIPKASIRHFR</sequence>
<feature type="compositionally biased region" description="Basic and acidic residues" evidence="1">
    <location>
        <begin position="1"/>
        <end position="10"/>
    </location>
</feature>
<gene>
    <name evidence="2" type="ORF">POM88_017035</name>
</gene>
<comment type="caution">
    <text evidence="2">The sequence shown here is derived from an EMBL/GenBank/DDBJ whole genome shotgun (WGS) entry which is preliminary data.</text>
</comment>
<dbReference type="AlphaFoldDB" id="A0AAD8IR06"/>
<keyword evidence="3" id="KW-1185">Reference proteome</keyword>
<evidence type="ECO:0000313" key="2">
    <source>
        <dbReference type="EMBL" id="KAK1388857.1"/>
    </source>
</evidence>
<proteinExistence type="predicted"/>
<dbReference type="EMBL" id="JAUIZM010000004">
    <property type="protein sequence ID" value="KAK1388857.1"/>
    <property type="molecule type" value="Genomic_DNA"/>
</dbReference>
<feature type="region of interest" description="Disordered" evidence="1">
    <location>
        <begin position="32"/>
        <end position="51"/>
    </location>
</feature>
<feature type="region of interest" description="Disordered" evidence="1">
    <location>
        <begin position="1"/>
        <end position="26"/>
    </location>
</feature>
<organism evidence="2 3">
    <name type="scientific">Heracleum sosnowskyi</name>
    <dbReference type="NCBI Taxonomy" id="360622"/>
    <lineage>
        <taxon>Eukaryota</taxon>
        <taxon>Viridiplantae</taxon>
        <taxon>Streptophyta</taxon>
        <taxon>Embryophyta</taxon>
        <taxon>Tracheophyta</taxon>
        <taxon>Spermatophyta</taxon>
        <taxon>Magnoliopsida</taxon>
        <taxon>eudicotyledons</taxon>
        <taxon>Gunneridae</taxon>
        <taxon>Pentapetalae</taxon>
        <taxon>asterids</taxon>
        <taxon>campanulids</taxon>
        <taxon>Apiales</taxon>
        <taxon>Apiaceae</taxon>
        <taxon>Apioideae</taxon>
        <taxon>apioid superclade</taxon>
        <taxon>Tordylieae</taxon>
        <taxon>Tordyliinae</taxon>
        <taxon>Heracleum</taxon>
    </lineage>
</organism>
<reference evidence="2" key="2">
    <citation type="submission" date="2023-05" db="EMBL/GenBank/DDBJ databases">
        <authorList>
            <person name="Schelkunov M.I."/>
        </authorList>
    </citation>
    <scope>NUCLEOTIDE SEQUENCE</scope>
    <source>
        <strain evidence="2">Hsosn_3</strain>
        <tissue evidence="2">Leaf</tissue>
    </source>
</reference>
<evidence type="ECO:0000313" key="3">
    <source>
        <dbReference type="Proteomes" id="UP001237642"/>
    </source>
</evidence>
<protein>
    <submittedName>
        <fullName evidence="2">Uncharacterized protein</fullName>
    </submittedName>
</protein>
<accession>A0AAD8IR06</accession>
<feature type="compositionally biased region" description="Polar residues" evidence="1">
    <location>
        <begin position="32"/>
        <end position="47"/>
    </location>
</feature>
<name>A0AAD8IR06_9APIA</name>